<feature type="chain" id="PRO_5013240162" description="L-type lectin-like domain-containing protein" evidence="13">
    <location>
        <begin position="21"/>
        <end position="349"/>
    </location>
</feature>
<organism evidence="15 16">
    <name type="scientific">Diploscapter pachys</name>
    <dbReference type="NCBI Taxonomy" id="2018661"/>
    <lineage>
        <taxon>Eukaryota</taxon>
        <taxon>Metazoa</taxon>
        <taxon>Ecdysozoa</taxon>
        <taxon>Nematoda</taxon>
        <taxon>Chromadorea</taxon>
        <taxon>Rhabditida</taxon>
        <taxon>Rhabditina</taxon>
        <taxon>Rhabditomorpha</taxon>
        <taxon>Rhabditoidea</taxon>
        <taxon>Rhabditidae</taxon>
        <taxon>Diploscapter</taxon>
    </lineage>
</organism>
<keyword evidence="16" id="KW-1185">Reference proteome</keyword>
<keyword evidence="2 12" id="KW-0812">Transmembrane</keyword>
<dbReference type="Gene3D" id="2.60.120.200">
    <property type="match status" value="1"/>
</dbReference>
<comment type="subcellular location">
    <subcellularLocation>
        <location evidence="11">Endomembrane system</location>
        <topology evidence="11">Single-pass type I membrane protein</topology>
    </subcellularLocation>
    <subcellularLocation>
        <location evidence="1">Golgi apparatus membrane</location>
        <topology evidence="1">Single-pass membrane protein</topology>
    </subcellularLocation>
</comment>
<dbReference type="GO" id="GO:0000139">
    <property type="term" value="C:Golgi membrane"/>
    <property type="evidence" value="ECO:0007669"/>
    <property type="project" value="UniProtKB-SubCell"/>
</dbReference>
<evidence type="ECO:0000313" key="16">
    <source>
        <dbReference type="Proteomes" id="UP000218231"/>
    </source>
</evidence>
<dbReference type="GO" id="GO:0030134">
    <property type="term" value="C:COPII-coated ER to Golgi transport vesicle"/>
    <property type="evidence" value="ECO:0007669"/>
    <property type="project" value="TreeGrafter"/>
</dbReference>
<reference evidence="15 16" key="1">
    <citation type="journal article" date="2017" name="Curr. Biol.">
        <title>Genome architecture and evolution of a unichromosomal asexual nematode.</title>
        <authorList>
            <person name="Fradin H."/>
            <person name="Zegar C."/>
            <person name="Gutwein M."/>
            <person name="Lucas J."/>
            <person name="Kovtun M."/>
            <person name="Corcoran D."/>
            <person name="Baugh L.R."/>
            <person name="Kiontke K."/>
            <person name="Gunsalus K."/>
            <person name="Fitch D.H."/>
            <person name="Piano F."/>
        </authorList>
    </citation>
    <scope>NUCLEOTIDE SEQUENCE [LARGE SCALE GENOMIC DNA]</scope>
    <source>
        <strain evidence="15">PF1309</strain>
    </source>
</reference>
<feature type="transmembrane region" description="Helical" evidence="12">
    <location>
        <begin position="310"/>
        <end position="337"/>
    </location>
</feature>
<dbReference type="GO" id="GO:0005789">
    <property type="term" value="C:endoplasmic reticulum membrane"/>
    <property type="evidence" value="ECO:0007669"/>
    <property type="project" value="TreeGrafter"/>
</dbReference>
<keyword evidence="3" id="KW-0479">Metal-binding</keyword>
<proteinExistence type="predicted"/>
<protein>
    <recommendedName>
        <fullName evidence="14">L-type lectin-like domain-containing protein</fullName>
    </recommendedName>
</protein>
<keyword evidence="6 12" id="KW-1133">Transmembrane helix</keyword>
<evidence type="ECO:0000256" key="6">
    <source>
        <dbReference type="ARBA" id="ARBA00022989"/>
    </source>
</evidence>
<keyword evidence="8 12" id="KW-0472">Membrane</keyword>
<gene>
    <name evidence="15" type="ORF">WR25_20810</name>
</gene>
<evidence type="ECO:0000256" key="8">
    <source>
        <dbReference type="ARBA" id="ARBA00023136"/>
    </source>
</evidence>
<evidence type="ECO:0000256" key="3">
    <source>
        <dbReference type="ARBA" id="ARBA00022723"/>
    </source>
</evidence>
<evidence type="ECO:0000256" key="9">
    <source>
        <dbReference type="ARBA" id="ARBA00023157"/>
    </source>
</evidence>
<keyword evidence="4 13" id="KW-0732">Signal</keyword>
<accession>A0A2A2LE23</accession>
<dbReference type="AlphaFoldDB" id="A0A2A2LE23"/>
<dbReference type="PANTHER" id="PTHR12223">
    <property type="entry name" value="VESICULAR MANNOSE-BINDING LECTIN"/>
    <property type="match status" value="1"/>
</dbReference>
<dbReference type="OrthoDB" id="270293at2759"/>
<evidence type="ECO:0000256" key="2">
    <source>
        <dbReference type="ARBA" id="ARBA00022692"/>
    </source>
</evidence>
<evidence type="ECO:0000256" key="5">
    <source>
        <dbReference type="ARBA" id="ARBA00022734"/>
    </source>
</evidence>
<dbReference type="GO" id="GO:0005537">
    <property type="term" value="F:D-mannose binding"/>
    <property type="evidence" value="ECO:0007669"/>
    <property type="project" value="TreeGrafter"/>
</dbReference>
<dbReference type="PANTHER" id="PTHR12223:SF45">
    <property type="entry name" value="RE50040P"/>
    <property type="match status" value="1"/>
</dbReference>
<keyword evidence="10" id="KW-0325">Glycoprotein</keyword>
<feature type="signal peptide" evidence="13">
    <location>
        <begin position="1"/>
        <end position="20"/>
    </location>
</feature>
<dbReference type="GO" id="GO:0006888">
    <property type="term" value="P:endoplasmic reticulum to Golgi vesicle-mediated transport"/>
    <property type="evidence" value="ECO:0007669"/>
    <property type="project" value="TreeGrafter"/>
</dbReference>
<comment type="caution">
    <text evidence="15">The sequence shown here is derived from an EMBL/GenBank/DDBJ whole genome shotgun (WGS) entry which is preliminary data.</text>
</comment>
<evidence type="ECO:0000256" key="11">
    <source>
        <dbReference type="ARBA" id="ARBA00046288"/>
    </source>
</evidence>
<dbReference type="InterPro" id="IPR005052">
    <property type="entry name" value="Lectin_leg"/>
</dbReference>
<evidence type="ECO:0000256" key="13">
    <source>
        <dbReference type="SAM" id="SignalP"/>
    </source>
</evidence>
<evidence type="ECO:0000256" key="12">
    <source>
        <dbReference type="SAM" id="Phobius"/>
    </source>
</evidence>
<evidence type="ECO:0000256" key="1">
    <source>
        <dbReference type="ARBA" id="ARBA00004194"/>
    </source>
</evidence>
<dbReference type="SUPFAM" id="SSF49899">
    <property type="entry name" value="Concanavalin A-like lectins/glucanases"/>
    <property type="match status" value="1"/>
</dbReference>
<dbReference type="GO" id="GO:0005793">
    <property type="term" value="C:endoplasmic reticulum-Golgi intermediate compartment"/>
    <property type="evidence" value="ECO:0007669"/>
    <property type="project" value="TreeGrafter"/>
</dbReference>
<dbReference type="STRING" id="2018661.A0A2A2LE23"/>
<sequence length="349" mass="39077">MPRPFTLLTLFLCLASLLEAQVQAPTAAEVLANSIDGKTVHEFRGYYKREHSFVRPYTAGGVDVPFWNIQGHTMVTSQQVRLTANEQGRTGAIWNTQPCYSRDWELQVSFKVHGTTGDLFGDGLALWYVSEPNQMGPVFGGKDYFRGLAVFLDTYSNHNGPHGHSHPYISAMVSDGSLHYDHDKDGTHTQLGGEHTGCEAKFRNKEHETQVLIRYVGDTLSIFTDITGKSEWKLCMSVNNVQLPTGYYFGMSSATGDLSDNHDIVAVKMFEQEFAHVDRVGETDRMKIVPHAEFTAAPRDHVDDPPPSKLGWFGTIVLVIVGIVVIVGALGFGLVFFQKRNERQRKRFY</sequence>
<dbReference type="GO" id="GO:0046872">
    <property type="term" value="F:metal ion binding"/>
    <property type="evidence" value="ECO:0007669"/>
    <property type="project" value="UniProtKB-KW"/>
</dbReference>
<dbReference type="EMBL" id="LIAE01006862">
    <property type="protein sequence ID" value="PAV84355.1"/>
    <property type="molecule type" value="Genomic_DNA"/>
</dbReference>
<keyword evidence="5" id="KW-0430">Lectin</keyword>
<dbReference type="InterPro" id="IPR013320">
    <property type="entry name" value="ConA-like_dom_sf"/>
</dbReference>
<evidence type="ECO:0000256" key="10">
    <source>
        <dbReference type="ARBA" id="ARBA00023180"/>
    </source>
</evidence>
<dbReference type="PROSITE" id="PS51328">
    <property type="entry name" value="L_LECTIN_LIKE"/>
    <property type="match status" value="1"/>
</dbReference>
<dbReference type="Pfam" id="PF03388">
    <property type="entry name" value="Lectin_leg-like"/>
    <property type="match status" value="1"/>
</dbReference>
<dbReference type="Proteomes" id="UP000218231">
    <property type="component" value="Unassembled WGS sequence"/>
</dbReference>
<dbReference type="FunFam" id="2.60.120.200:FF:000017">
    <property type="entry name" value="Vesicular integral-membrane protein VIP36"/>
    <property type="match status" value="1"/>
</dbReference>
<feature type="domain" description="L-type lectin-like" evidence="14">
    <location>
        <begin position="45"/>
        <end position="272"/>
    </location>
</feature>
<evidence type="ECO:0000256" key="7">
    <source>
        <dbReference type="ARBA" id="ARBA00023034"/>
    </source>
</evidence>
<keyword evidence="7" id="KW-0333">Golgi apparatus</keyword>
<name>A0A2A2LE23_9BILA</name>
<evidence type="ECO:0000259" key="14">
    <source>
        <dbReference type="PROSITE" id="PS51328"/>
    </source>
</evidence>
<dbReference type="InterPro" id="IPR051136">
    <property type="entry name" value="Intracellular_Lectin-GPT"/>
</dbReference>
<evidence type="ECO:0000256" key="4">
    <source>
        <dbReference type="ARBA" id="ARBA00022729"/>
    </source>
</evidence>
<evidence type="ECO:0000313" key="15">
    <source>
        <dbReference type="EMBL" id="PAV84355.1"/>
    </source>
</evidence>
<keyword evidence="9" id="KW-1015">Disulfide bond</keyword>